<proteinExistence type="predicted"/>
<dbReference type="Proteomes" id="UP000007845">
    <property type="component" value="Chromosome"/>
</dbReference>
<dbReference type="InterPro" id="IPR050954">
    <property type="entry name" value="ET_IronSulfur_Cluster-Binding"/>
</dbReference>
<gene>
    <name evidence="9" type="ORF">DND132_0425</name>
</gene>
<keyword evidence="5" id="KW-0249">Electron transport</keyword>
<dbReference type="OrthoDB" id="9789030at2"/>
<dbReference type="KEGG" id="ddn:DND132_0425"/>
<organism evidence="9 10">
    <name type="scientific">Pseudodesulfovibrio mercurii</name>
    <dbReference type="NCBI Taxonomy" id="641491"/>
    <lineage>
        <taxon>Bacteria</taxon>
        <taxon>Pseudomonadati</taxon>
        <taxon>Thermodesulfobacteriota</taxon>
        <taxon>Desulfovibrionia</taxon>
        <taxon>Desulfovibrionales</taxon>
        <taxon>Desulfovibrionaceae</taxon>
    </lineage>
</organism>
<keyword evidence="2" id="KW-0004">4Fe-4S</keyword>
<dbReference type="Pfam" id="PF13247">
    <property type="entry name" value="Fer4_11"/>
    <property type="match status" value="1"/>
</dbReference>
<feature type="domain" description="4Fe-4S ferredoxin-type" evidence="8">
    <location>
        <begin position="4"/>
        <end position="33"/>
    </location>
</feature>
<sequence>MQQLGLMIDMNKCIGCKTCVVACRNHKGIVDHENCMPGQIPFYLRVESATQGTYPKVSEHCWVVPCQHCKNPQCVKACKAGAITKDPQNGIVRIDPDKCTGSGACIEACPYHVIQFDAVRNKAHKCDLCYDRVVAGDPPVCVEVCMTDAITFGERDMLLQKARDMGREIDRKMSAMSIIYMKPTPKNTLAGA</sequence>
<dbReference type="eggNOG" id="COG0437">
    <property type="taxonomic scope" value="Bacteria"/>
</dbReference>
<evidence type="ECO:0000256" key="4">
    <source>
        <dbReference type="ARBA" id="ARBA00022737"/>
    </source>
</evidence>
<dbReference type="HOGENOM" id="CLU_043374_2_2_7"/>
<evidence type="ECO:0000256" key="5">
    <source>
        <dbReference type="ARBA" id="ARBA00022982"/>
    </source>
</evidence>
<reference evidence="9 10" key="1">
    <citation type="journal article" date="2011" name="J. Bacteriol.">
        <title>Genome sequence of the mercury-methylating strain Desulfovibrio desulfuricans ND132.</title>
        <authorList>
            <person name="Brown S.D."/>
            <person name="Gilmour C.C."/>
            <person name="Kucken A.M."/>
            <person name="Wall J.D."/>
            <person name="Elias D.A."/>
            <person name="Brandt C.C."/>
            <person name="Podar M."/>
            <person name="Chertkov O."/>
            <person name="Held B."/>
            <person name="Bruce D.C."/>
            <person name="Detter J.C."/>
            <person name="Tapia R."/>
            <person name="Han C.S."/>
            <person name="Goodwin L.A."/>
            <person name="Cheng J.F."/>
            <person name="Pitluck S."/>
            <person name="Woyke T."/>
            <person name="Mikhailova N."/>
            <person name="Ivanova N.N."/>
            <person name="Han J."/>
            <person name="Lucas S."/>
            <person name="Lapidus A.L."/>
            <person name="Land M.L."/>
            <person name="Hauser L.J."/>
            <person name="Palumbo A.V."/>
        </authorList>
    </citation>
    <scope>NUCLEOTIDE SEQUENCE [LARGE SCALE GENOMIC DNA]</scope>
    <source>
        <strain evidence="9 10">ND132</strain>
    </source>
</reference>
<dbReference type="Pfam" id="PF00037">
    <property type="entry name" value="Fer4"/>
    <property type="match status" value="1"/>
</dbReference>
<dbReference type="AlphaFoldDB" id="F0JF86"/>
<dbReference type="PANTHER" id="PTHR43177">
    <property type="entry name" value="PROTEIN NRFC"/>
    <property type="match status" value="1"/>
</dbReference>
<evidence type="ECO:0000256" key="2">
    <source>
        <dbReference type="ARBA" id="ARBA00022485"/>
    </source>
</evidence>
<dbReference type="GO" id="GO:0051539">
    <property type="term" value="F:4 iron, 4 sulfur cluster binding"/>
    <property type="evidence" value="ECO:0007669"/>
    <property type="project" value="UniProtKB-KW"/>
</dbReference>
<dbReference type="PROSITE" id="PS51379">
    <property type="entry name" value="4FE4S_FER_2"/>
    <property type="match status" value="2"/>
</dbReference>
<evidence type="ECO:0000256" key="7">
    <source>
        <dbReference type="ARBA" id="ARBA00023014"/>
    </source>
</evidence>
<keyword evidence="3" id="KW-0479">Metal-binding</keyword>
<feature type="domain" description="4Fe-4S ferredoxin-type" evidence="8">
    <location>
        <begin position="90"/>
        <end position="119"/>
    </location>
</feature>
<evidence type="ECO:0000256" key="3">
    <source>
        <dbReference type="ARBA" id="ARBA00022723"/>
    </source>
</evidence>
<keyword evidence="7" id="KW-0411">Iron-sulfur</keyword>
<keyword evidence="10" id="KW-1185">Reference proteome</keyword>
<evidence type="ECO:0000313" key="10">
    <source>
        <dbReference type="Proteomes" id="UP000007845"/>
    </source>
</evidence>
<accession>F0JF86</accession>
<dbReference type="EMBL" id="CP003220">
    <property type="protein sequence ID" value="EGB13642.1"/>
    <property type="molecule type" value="Genomic_DNA"/>
</dbReference>
<dbReference type="STRING" id="641491.DND132_0425"/>
<protein>
    <submittedName>
        <fullName evidence="9">4Fe-4S ferredoxin iron-sulfur binding domain protein</fullName>
    </submittedName>
</protein>
<dbReference type="SMR" id="F0JF86"/>
<evidence type="ECO:0000259" key="8">
    <source>
        <dbReference type="PROSITE" id="PS51379"/>
    </source>
</evidence>
<dbReference type="Gene3D" id="3.30.70.20">
    <property type="match status" value="2"/>
</dbReference>
<keyword evidence="1" id="KW-0813">Transport</keyword>
<dbReference type="RefSeq" id="WP_014321070.1">
    <property type="nucleotide sequence ID" value="NC_016803.1"/>
</dbReference>
<evidence type="ECO:0000313" key="9">
    <source>
        <dbReference type="EMBL" id="EGB13642.1"/>
    </source>
</evidence>
<evidence type="ECO:0000256" key="1">
    <source>
        <dbReference type="ARBA" id="ARBA00022448"/>
    </source>
</evidence>
<dbReference type="PANTHER" id="PTHR43177:SF5">
    <property type="entry name" value="ANAEROBIC DIMETHYL SULFOXIDE REDUCTASE CHAIN B-RELATED"/>
    <property type="match status" value="1"/>
</dbReference>
<name>F0JF86_9BACT</name>
<keyword evidence="4" id="KW-0677">Repeat</keyword>
<evidence type="ECO:0000256" key="6">
    <source>
        <dbReference type="ARBA" id="ARBA00023004"/>
    </source>
</evidence>
<dbReference type="SUPFAM" id="SSF54862">
    <property type="entry name" value="4Fe-4S ferredoxins"/>
    <property type="match status" value="1"/>
</dbReference>
<dbReference type="InterPro" id="IPR017896">
    <property type="entry name" value="4Fe4S_Fe-S-bd"/>
</dbReference>
<keyword evidence="6" id="KW-0408">Iron</keyword>
<dbReference type="GO" id="GO:0046872">
    <property type="term" value="F:metal ion binding"/>
    <property type="evidence" value="ECO:0007669"/>
    <property type="project" value="UniProtKB-KW"/>
</dbReference>